<comment type="caution">
    <text evidence="2">The sequence shown here is derived from an EMBL/GenBank/DDBJ whole genome shotgun (WGS) entry which is preliminary data.</text>
</comment>
<dbReference type="InterPro" id="IPR010261">
    <property type="entry name" value="Tir_chaperone"/>
</dbReference>
<feature type="region of interest" description="Disordered" evidence="1">
    <location>
        <begin position="130"/>
        <end position="150"/>
    </location>
</feature>
<dbReference type="OrthoDB" id="6638107at2"/>
<reference evidence="2 3" key="1">
    <citation type="submission" date="2014-05" db="EMBL/GenBank/DDBJ databases">
        <title>ATOL: Assembling a taxonomically balanced genome-scale reconstruction of the evolutionary history of the Enterobacteriaceae.</title>
        <authorList>
            <person name="Plunkett G.III."/>
            <person name="Neeno-Eckwall E.C."/>
            <person name="Glasner J.D."/>
            <person name="Perna N.T."/>
        </authorList>
    </citation>
    <scope>NUCLEOTIDE SEQUENCE [LARGE SCALE GENOMIC DNA]</scope>
    <source>
        <strain evidence="2 3">ATCC 33852</strain>
    </source>
</reference>
<evidence type="ECO:0000313" key="3">
    <source>
        <dbReference type="Proteomes" id="UP000028640"/>
    </source>
</evidence>
<dbReference type="Gene3D" id="3.30.1460.10">
    <property type="match status" value="1"/>
</dbReference>
<gene>
    <name evidence="2" type="ORF">GEAM_0585</name>
</gene>
<dbReference type="GO" id="GO:0030254">
    <property type="term" value="P:protein secretion by the type III secretion system"/>
    <property type="evidence" value="ECO:0007669"/>
    <property type="project" value="InterPro"/>
</dbReference>
<name>A0A085GME7_EWIA3</name>
<evidence type="ECO:0000313" key="2">
    <source>
        <dbReference type="EMBL" id="KFC84892.1"/>
    </source>
</evidence>
<sequence length="150" mass="16623">MQPTFSDVLTPLFKYLGSQPSVTGHEEAFELMMRSGLTIALQDYPAGNLTMSCNLPFAVEEERAQAMLLELLQVNIMNLLSPPIIIAATGAGDEIVLWARLPWEGMTADQLINLYERFAHYAETVNKRLTTPAQIPEPQTDASRQTADAQ</sequence>
<dbReference type="AlphaFoldDB" id="A0A085GME7"/>
<dbReference type="CDD" id="cd17025">
    <property type="entry name" value="T3SC_IA_ShcF-like"/>
    <property type="match status" value="1"/>
</dbReference>
<keyword evidence="3" id="KW-1185">Reference proteome</keyword>
<dbReference type="EMBL" id="JMPJ01000023">
    <property type="protein sequence ID" value="KFC84892.1"/>
    <property type="molecule type" value="Genomic_DNA"/>
</dbReference>
<organism evidence="2 3">
    <name type="scientific">Ewingella americana (strain ATCC 33852 / DSM 4580 / CCUG 14506 / JCM 5911 / LMG 7869 / NCTC 12157 / CDC 1468-78)</name>
    <dbReference type="NCBI Taxonomy" id="910964"/>
    <lineage>
        <taxon>Bacteria</taxon>
        <taxon>Pseudomonadati</taxon>
        <taxon>Pseudomonadota</taxon>
        <taxon>Gammaproteobacteria</taxon>
        <taxon>Enterobacterales</taxon>
        <taxon>Yersiniaceae</taxon>
        <taxon>Ewingella</taxon>
    </lineage>
</organism>
<dbReference type="SUPFAM" id="SSF69635">
    <property type="entry name" value="Type III secretory system chaperone-like"/>
    <property type="match status" value="1"/>
</dbReference>
<dbReference type="GeneID" id="78378928"/>
<dbReference type="eggNOG" id="ENOG502ZXS3">
    <property type="taxonomic scope" value="Bacteria"/>
</dbReference>
<dbReference type="RefSeq" id="WP_034788011.1">
    <property type="nucleotide sequence ID" value="NZ_JMPJ01000023.1"/>
</dbReference>
<dbReference type="Pfam" id="PF05932">
    <property type="entry name" value="CesT"/>
    <property type="match status" value="1"/>
</dbReference>
<protein>
    <submittedName>
        <fullName evidence="2">Uncharacterized protein</fullName>
    </submittedName>
</protein>
<proteinExistence type="predicted"/>
<feature type="compositionally biased region" description="Polar residues" evidence="1">
    <location>
        <begin position="140"/>
        <end position="150"/>
    </location>
</feature>
<accession>A0A085GME7</accession>
<evidence type="ECO:0000256" key="1">
    <source>
        <dbReference type="SAM" id="MobiDB-lite"/>
    </source>
</evidence>
<dbReference type="Proteomes" id="UP000028640">
    <property type="component" value="Unassembled WGS sequence"/>
</dbReference>